<protein>
    <submittedName>
        <fullName evidence="1">Uncharacterized protein</fullName>
    </submittedName>
</protein>
<evidence type="ECO:0000313" key="1">
    <source>
        <dbReference type="EMBL" id="MFC4334444.1"/>
    </source>
</evidence>
<comment type="caution">
    <text evidence="1">The sequence shown here is derived from an EMBL/GenBank/DDBJ whole genome shotgun (WGS) entry which is preliminary data.</text>
</comment>
<reference evidence="2" key="1">
    <citation type="journal article" date="2019" name="Int. J. Syst. Evol. Microbiol.">
        <title>The Global Catalogue of Microorganisms (GCM) 10K type strain sequencing project: providing services to taxonomists for standard genome sequencing and annotation.</title>
        <authorList>
            <consortium name="The Broad Institute Genomics Platform"/>
            <consortium name="The Broad Institute Genome Sequencing Center for Infectious Disease"/>
            <person name="Wu L."/>
            <person name="Ma J."/>
        </authorList>
    </citation>
    <scope>NUCLEOTIDE SEQUENCE [LARGE SCALE GENOMIC DNA]</scope>
    <source>
        <strain evidence="2">IBRC-M 10908</strain>
    </source>
</reference>
<organism evidence="1 2">
    <name type="scientific">Salininema proteolyticum</name>
    <dbReference type="NCBI Taxonomy" id="1607685"/>
    <lineage>
        <taxon>Bacteria</taxon>
        <taxon>Bacillati</taxon>
        <taxon>Actinomycetota</taxon>
        <taxon>Actinomycetes</taxon>
        <taxon>Glycomycetales</taxon>
        <taxon>Glycomycetaceae</taxon>
        <taxon>Salininema</taxon>
    </lineage>
</organism>
<keyword evidence="2" id="KW-1185">Reference proteome</keyword>
<name>A0ABV8TVE8_9ACTN</name>
<sequence length="181" mass="18855">MDPSRGLLRLARAGGFAAVSVPLSLLLHQVAHGAGPGTLHYILSLAIASAAAYLLSARSRGLPTLVASSCVLQVGLHLVFTLSAHGHGHAAAVLADASSDGTMMAAHTLAGLSQAWWLHCGERAVERLAVALLLFLATVRSFARPPMEVPRLPAPISRPLPVSPAVALLSHVRRRGPPRFG</sequence>
<dbReference type="RefSeq" id="WP_380618205.1">
    <property type="nucleotide sequence ID" value="NZ_JBHSDK010000005.1"/>
</dbReference>
<accession>A0ABV8TVE8</accession>
<evidence type="ECO:0000313" key="2">
    <source>
        <dbReference type="Proteomes" id="UP001595823"/>
    </source>
</evidence>
<dbReference type="Proteomes" id="UP001595823">
    <property type="component" value="Unassembled WGS sequence"/>
</dbReference>
<proteinExistence type="predicted"/>
<dbReference type="EMBL" id="JBHSDK010000005">
    <property type="protein sequence ID" value="MFC4334444.1"/>
    <property type="molecule type" value="Genomic_DNA"/>
</dbReference>
<gene>
    <name evidence="1" type="ORF">ACFPET_04435</name>
</gene>